<protein>
    <submittedName>
        <fullName evidence="2">Uncharacterized protein</fullName>
    </submittedName>
</protein>
<evidence type="ECO:0000313" key="2">
    <source>
        <dbReference type="EMBL" id="MCI21713.1"/>
    </source>
</evidence>
<dbReference type="AlphaFoldDB" id="A0A392QBG2"/>
<proteinExistence type="predicted"/>
<sequence length="146" mass="16268">TEFTISVEEEESTEEENTEFITSVKEEKPTVVEEPKMLVIGNDFFSMTESNHQIVEEEDKEEKKQEFKTHHDSLSQLSSPCPKLPPPPFLSIMSSQVPTPKSPETNLHSCLQANRSSSITTETTTVGVTVHQPNSVAAANTTKLTY</sequence>
<comment type="caution">
    <text evidence="2">The sequence shown here is derived from an EMBL/GenBank/DDBJ whole genome shotgun (WGS) entry which is preliminary data.</text>
</comment>
<dbReference type="Proteomes" id="UP000265520">
    <property type="component" value="Unassembled WGS sequence"/>
</dbReference>
<name>A0A392QBG2_9FABA</name>
<feature type="compositionally biased region" description="Acidic residues" evidence="1">
    <location>
        <begin position="7"/>
        <end position="18"/>
    </location>
</feature>
<evidence type="ECO:0000313" key="3">
    <source>
        <dbReference type="Proteomes" id="UP000265520"/>
    </source>
</evidence>
<organism evidence="2 3">
    <name type="scientific">Trifolium medium</name>
    <dbReference type="NCBI Taxonomy" id="97028"/>
    <lineage>
        <taxon>Eukaryota</taxon>
        <taxon>Viridiplantae</taxon>
        <taxon>Streptophyta</taxon>
        <taxon>Embryophyta</taxon>
        <taxon>Tracheophyta</taxon>
        <taxon>Spermatophyta</taxon>
        <taxon>Magnoliopsida</taxon>
        <taxon>eudicotyledons</taxon>
        <taxon>Gunneridae</taxon>
        <taxon>Pentapetalae</taxon>
        <taxon>rosids</taxon>
        <taxon>fabids</taxon>
        <taxon>Fabales</taxon>
        <taxon>Fabaceae</taxon>
        <taxon>Papilionoideae</taxon>
        <taxon>50 kb inversion clade</taxon>
        <taxon>NPAAA clade</taxon>
        <taxon>Hologalegina</taxon>
        <taxon>IRL clade</taxon>
        <taxon>Trifolieae</taxon>
        <taxon>Trifolium</taxon>
    </lineage>
</organism>
<feature type="non-terminal residue" evidence="2">
    <location>
        <position position="1"/>
    </location>
</feature>
<accession>A0A392QBG2</accession>
<keyword evidence="3" id="KW-1185">Reference proteome</keyword>
<evidence type="ECO:0000256" key="1">
    <source>
        <dbReference type="SAM" id="MobiDB-lite"/>
    </source>
</evidence>
<feature type="region of interest" description="Disordered" evidence="1">
    <location>
        <begin position="54"/>
        <end position="109"/>
    </location>
</feature>
<feature type="region of interest" description="Disordered" evidence="1">
    <location>
        <begin position="1"/>
        <end position="21"/>
    </location>
</feature>
<feature type="compositionally biased region" description="Basic and acidic residues" evidence="1">
    <location>
        <begin position="61"/>
        <end position="73"/>
    </location>
</feature>
<reference evidence="2 3" key="1">
    <citation type="journal article" date="2018" name="Front. Plant Sci.">
        <title>Red Clover (Trifolium pratense) and Zigzag Clover (T. medium) - A Picture of Genomic Similarities and Differences.</title>
        <authorList>
            <person name="Dluhosova J."/>
            <person name="Istvanek J."/>
            <person name="Nedelnik J."/>
            <person name="Repkova J."/>
        </authorList>
    </citation>
    <scope>NUCLEOTIDE SEQUENCE [LARGE SCALE GENOMIC DNA]</scope>
    <source>
        <strain evidence="3">cv. 10/8</strain>
        <tissue evidence="2">Leaf</tissue>
    </source>
</reference>
<dbReference type="EMBL" id="LXQA010126445">
    <property type="protein sequence ID" value="MCI21713.1"/>
    <property type="molecule type" value="Genomic_DNA"/>
</dbReference>
<feature type="compositionally biased region" description="Polar residues" evidence="1">
    <location>
        <begin position="92"/>
        <end position="109"/>
    </location>
</feature>